<reference evidence="2 3" key="1">
    <citation type="submission" date="2019-12" db="EMBL/GenBank/DDBJ databases">
        <title>Hymenobacter sp. HMF4947 Genome sequencing and assembly.</title>
        <authorList>
            <person name="Kang H."/>
            <person name="Cha I."/>
            <person name="Kim H."/>
            <person name="Joh K."/>
        </authorList>
    </citation>
    <scope>NUCLEOTIDE SEQUENCE [LARGE SCALE GENOMIC DNA]</scope>
    <source>
        <strain evidence="2 3">HMF4947</strain>
    </source>
</reference>
<dbReference type="Pfam" id="PF13645">
    <property type="entry name" value="YkuD_2"/>
    <property type="match status" value="1"/>
</dbReference>
<proteinExistence type="predicted"/>
<evidence type="ECO:0000256" key="1">
    <source>
        <dbReference type="SAM" id="MobiDB-lite"/>
    </source>
</evidence>
<evidence type="ECO:0000313" key="2">
    <source>
        <dbReference type="EMBL" id="MVN77016.1"/>
    </source>
</evidence>
<dbReference type="PANTHER" id="PTHR38477:SF1">
    <property type="entry name" value="MUREIN L,D-TRANSPEPTIDASE CATALYTIC DOMAIN FAMILY PROTEIN"/>
    <property type="match status" value="1"/>
</dbReference>
<gene>
    <name evidence="2" type="ORF">GO988_11830</name>
</gene>
<evidence type="ECO:0000313" key="3">
    <source>
        <dbReference type="Proteomes" id="UP000441336"/>
    </source>
</evidence>
<dbReference type="RefSeq" id="WP_157565640.1">
    <property type="nucleotide sequence ID" value="NZ_WQKZ01000003.1"/>
</dbReference>
<feature type="region of interest" description="Disordered" evidence="1">
    <location>
        <begin position="1"/>
        <end position="20"/>
    </location>
</feature>
<keyword evidence="3" id="KW-1185">Reference proteome</keyword>
<name>A0A7K1TF33_9BACT</name>
<accession>A0A7K1TF33</accession>
<comment type="caution">
    <text evidence="2">The sequence shown here is derived from an EMBL/GenBank/DDBJ whole genome shotgun (WGS) entry which is preliminary data.</text>
</comment>
<feature type="compositionally biased region" description="Basic residues" evidence="1">
    <location>
        <begin position="1"/>
        <end position="10"/>
    </location>
</feature>
<dbReference type="EMBL" id="WQKZ01000003">
    <property type="protein sequence ID" value="MVN77016.1"/>
    <property type="molecule type" value="Genomic_DNA"/>
</dbReference>
<protein>
    <recommendedName>
        <fullName evidence="4">Murein L,D-transpeptidase catalytic domain family protein</fullName>
    </recommendedName>
</protein>
<dbReference type="PANTHER" id="PTHR38477">
    <property type="entry name" value="HYPOTHETICAL EXPORTED PROTEIN"/>
    <property type="match status" value="1"/>
</dbReference>
<dbReference type="InterPro" id="IPR032676">
    <property type="entry name" value="YkuD_2"/>
</dbReference>
<sequence length="286" mass="31381">MKTHQPHHHTSVVQRQRDVRRSRRMMRRVLPFVASLFLATPLAGPLLKSTAHPRAGAATTTKAAATPLARFDATMRETFDRTGAEQQGLRFEVFQKAMTGYLNLRQAGRLANDQHHLTVIDFDLPSTEKRLWVIDLNSDKVVFHTLVAHGHNSGENEATSFSNTDQSNMSSLGFYVTGTEYVGKHGQSLRLQGVDEGFNTNAAARSVVMHGADYVSEEFIKQNGRLGRSLGCPALPLDQYAQIISTVHGGSCLFLNKSNAGYTSKYLNPEIAIAALTAGKQNASKS</sequence>
<organism evidence="2 3">
    <name type="scientific">Hymenobacter ginkgonis</name>
    <dbReference type="NCBI Taxonomy" id="2682976"/>
    <lineage>
        <taxon>Bacteria</taxon>
        <taxon>Pseudomonadati</taxon>
        <taxon>Bacteroidota</taxon>
        <taxon>Cytophagia</taxon>
        <taxon>Cytophagales</taxon>
        <taxon>Hymenobacteraceae</taxon>
        <taxon>Hymenobacter</taxon>
    </lineage>
</organism>
<dbReference type="Proteomes" id="UP000441336">
    <property type="component" value="Unassembled WGS sequence"/>
</dbReference>
<dbReference type="AlphaFoldDB" id="A0A7K1TF33"/>
<evidence type="ECO:0008006" key="4">
    <source>
        <dbReference type="Google" id="ProtNLM"/>
    </source>
</evidence>